<protein>
    <recommendedName>
        <fullName evidence="3">Transposase IS4 N-terminal domain-containing protein</fullName>
    </recommendedName>
</protein>
<feature type="region of interest" description="Disordered" evidence="1">
    <location>
        <begin position="84"/>
        <end position="110"/>
    </location>
</feature>
<keyword evidence="2" id="KW-0812">Transmembrane</keyword>
<evidence type="ECO:0000259" key="3">
    <source>
        <dbReference type="Pfam" id="PF13006"/>
    </source>
</evidence>
<name>A0ABP9RLK4_9ACTN</name>
<dbReference type="RefSeq" id="WP_345626950.1">
    <property type="nucleotide sequence ID" value="NZ_BAABJQ010000003.1"/>
</dbReference>
<organism evidence="4 5">
    <name type="scientific">Rugosimonospora acidiphila</name>
    <dbReference type="NCBI Taxonomy" id="556531"/>
    <lineage>
        <taxon>Bacteria</taxon>
        <taxon>Bacillati</taxon>
        <taxon>Actinomycetota</taxon>
        <taxon>Actinomycetes</taxon>
        <taxon>Micromonosporales</taxon>
        <taxon>Micromonosporaceae</taxon>
        <taxon>Rugosimonospora</taxon>
    </lineage>
</organism>
<feature type="transmembrane region" description="Helical" evidence="2">
    <location>
        <begin position="53"/>
        <end position="73"/>
    </location>
</feature>
<proteinExistence type="predicted"/>
<sequence length="110" mass="12031">MSDHAMTGPPAHVPDPPAWQRLGLGVLTEHVPTQVIDDVLARTGRVQKRIRRLPARLSVLFILSLSLFSALGYRGVWRALTHSGVTVDHHRSHRPSGRAGHSESSDCSNA</sequence>
<comment type="caution">
    <text evidence="4">The sequence shown here is derived from an EMBL/GenBank/DDBJ whole genome shotgun (WGS) entry which is preliminary data.</text>
</comment>
<evidence type="ECO:0000256" key="2">
    <source>
        <dbReference type="SAM" id="Phobius"/>
    </source>
</evidence>
<evidence type="ECO:0000313" key="4">
    <source>
        <dbReference type="EMBL" id="GAA5180396.1"/>
    </source>
</evidence>
<gene>
    <name evidence="4" type="ORF">GCM10023322_12600</name>
</gene>
<accession>A0ABP9RLK4</accession>
<dbReference type="Pfam" id="PF13006">
    <property type="entry name" value="Nterm_IS4"/>
    <property type="match status" value="1"/>
</dbReference>
<keyword evidence="2" id="KW-1133">Transmembrane helix</keyword>
<keyword evidence="2" id="KW-0472">Membrane</keyword>
<evidence type="ECO:0000256" key="1">
    <source>
        <dbReference type="SAM" id="MobiDB-lite"/>
    </source>
</evidence>
<dbReference type="EMBL" id="BAABJQ010000003">
    <property type="protein sequence ID" value="GAA5180396.1"/>
    <property type="molecule type" value="Genomic_DNA"/>
</dbReference>
<reference evidence="5" key="1">
    <citation type="journal article" date="2019" name="Int. J. Syst. Evol. Microbiol.">
        <title>The Global Catalogue of Microorganisms (GCM) 10K type strain sequencing project: providing services to taxonomists for standard genome sequencing and annotation.</title>
        <authorList>
            <consortium name="The Broad Institute Genomics Platform"/>
            <consortium name="The Broad Institute Genome Sequencing Center for Infectious Disease"/>
            <person name="Wu L."/>
            <person name="Ma J."/>
        </authorList>
    </citation>
    <scope>NUCLEOTIDE SEQUENCE [LARGE SCALE GENOMIC DNA]</scope>
    <source>
        <strain evidence="5">JCM 18304</strain>
    </source>
</reference>
<feature type="domain" description="Transposase IS4 N-terminal" evidence="3">
    <location>
        <begin position="24"/>
        <end position="83"/>
    </location>
</feature>
<keyword evidence="5" id="KW-1185">Reference proteome</keyword>
<evidence type="ECO:0000313" key="5">
    <source>
        <dbReference type="Proteomes" id="UP001501570"/>
    </source>
</evidence>
<dbReference type="InterPro" id="IPR024473">
    <property type="entry name" value="Transposases_IS4_N"/>
</dbReference>
<dbReference type="Proteomes" id="UP001501570">
    <property type="component" value="Unassembled WGS sequence"/>
</dbReference>